<organism evidence="1 2">
    <name type="scientific">Haemophilus parainfluenzae ATCC 33392</name>
    <dbReference type="NCBI Taxonomy" id="888828"/>
    <lineage>
        <taxon>Bacteria</taxon>
        <taxon>Pseudomonadati</taxon>
        <taxon>Pseudomonadota</taxon>
        <taxon>Gammaproteobacteria</taxon>
        <taxon>Pasteurellales</taxon>
        <taxon>Pasteurellaceae</taxon>
        <taxon>Haemophilus</taxon>
    </lineage>
</organism>
<dbReference type="Proteomes" id="UP001242781">
    <property type="component" value="Chromosome"/>
</dbReference>
<accession>A0ABD7ZIW8</accession>
<reference evidence="1 2" key="1">
    <citation type="submission" date="2023-08" db="EMBL/GenBank/DDBJ databases">
        <title>Haemophilus_parainfluenzae_DSM 8978_complete_genome_hifiasm_Zymo_Research_D6332.</title>
        <authorList>
            <person name="Damerum A."/>
        </authorList>
    </citation>
    <scope>NUCLEOTIDE SEQUENCE [LARGE SCALE GENOMIC DNA]</scope>
    <source>
        <strain evidence="1 2">DSM 8978</strain>
    </source>
</reference>
<evidence type="ECO:0000313" key="2">
    <source>
        <dbReference type="Proteomes" id="UP001242781"/>
    </source>
</evidence>
<dbReference type="AlphaFoldDB" id="A0ABD7ZIW8"/>
<gene>
    <name evidence="1" type="ORF">RDV53_04770</name>
</gene>
<dbReference type="RefSeq" id="WP_005695115.1">
    <property type="nucleotide sequence ID" value="NZ_AFQS01000009.1"/>
</dbReference>
<dbReference type="EMBL" id="CP133470">
    <property type="protein sequence ID" value="WMS24659.1"/>
    <property type="molecule type" value="Genomic_DNA"/>
</dbReference>
<sequence>MTKLEKDFEFLKRIFKKFFDRNEIKSKLNQFDELSITGWEIWLQVELMIYLNSLPDEVSEFSREIRYDLDKRKNKLRDCCAIDLLIRQKKAHSPIPIEIKQHRSASECIRRMLSDIEKYDQIRESNRPTDRFLWCLGIHSKVEDETIRKYLRDFDSKFVFTYPIPKTEFMITLF</sequence>
<protein>
    <submittedName>
        <fullName evidence="1">Uncharacterized protein</fullName>
    </submittedName>
</protein>
<proteinExistence type="predicted"/>
<dbReference type="GeneID" id="93298824"/>
<evidence type="ECO:0000313" key="1">
    <source>
        <dbReference type="EMBL" id="WMS24659.1"/>
    </source>
</evidence>
<name>A0ABD7ZIW8_HAEPA</name>